<keyword evidence="7" id="KW-0573">Peptidoglycan synthesis</keyword>
<dbReference type="SUPFAM" id="SSF141523">
    <property type="entry name" value="L,D-transpeptidase catalytic domain-like"/>
    <property type="match status" value="1"/>
</dbReference>
<gene>
    <name evidence="10" type="ORF">KBTEX_00055</name>
</gene>
<dbReference type="InterPro" id="IPR005490">
    <property type="entry name" value="LD_TPept_cat_dom"/>
</dbReference>
<evidence type="ECO:0000256" key="3">
    <source>
        <dbReference type="ARBA" id="ARBA00022676"/>
    </source>
</evidence>
<dbReference type="AlphaFoldDB" id="A0A5B8RAJ0"/>
<evidence type="ECO:0000256" key="6">
    <source>
        <dbReference type="ARBA" id="ARBA00022960"/>
    </source>
</evidence>
<reference evidence="10" key="1">
    <citation type="submission" date="2019-06" db="EMBL/GenBank/DDBJ databases">
        <authorList>
            <person name="Murdoch R.W."/>
            <person name="Fathepure B."/>
        </authorList>
    </citation>
    <scope>NUCLEOTIDE SEQUENCE</scope>
</reference>
<dbReference type="Pfam" id="PF03734">
    <property type="entry name" value="YkuD"/>
    <property type="match status" value="1"/>
</dbReference>
<evidence type="ECO:0000259" key="9">
    <source>
        <dbReference type="PROSITE" id="PS52029"/>
    </source>
</evidence>
<keyword evidence="3" id="KW-0328">Glycosyltransferase</keyword>
<keyword evidence="8" id="KW-0961">Cell wall biogenesis/degradation</keyword>
<dbReference type="PANTHER" id="PTHR30582">
    <property type="entry name" value="L,D-TRANSPEPTIDASE"/>
    <property type="match status" value="1"/>
</dbReference>
<dbReference type="GO" id="GO:0016757">
    <property type="term" value="F:glycosyltransferase activity"/>
    <property type="evidence" value="ECO:0007669"/>
    <property type="project" value="UniProtKB-KW"/>
</dbReference>
<keyword evidence="5" id="KW-0378">Hydrolase</keyword>
<dbReference type="GO" id="GO:0071972">
    <property type="term" value="F:peptidoglycan L,D-transpeptidase activity"/>
    <property type="evidence" value="ECO:0007669"/>
    <property type="project" value="TreeGrafter"/>
</dbReference>
<evidence type="ECO:0000256" key="7">
    <source>
        <dbReference type="ARBA" id="ARBA00022984"/>
    </source>
</evidence>
<dbReference type="InterPro" id="IPR050979">
    <property type="entry name" value="LD-transpeptidase"/>
</dbReference>
<proteinExistence type="inferred from homology"/>
<dbReference type="InterPro" id="IPR018392">
    <property type="entry name" value="LysM"/>
</dbReference>
<dbReference type="UniPathway" id="UPA00219"/>
<feature type="domain" description="L,D-TPase catalytic" evidence="9">
    <location>
        <begin position="115"/>
        <end position="254"/>
    </location>
</feature>
<dbReference type="Gene3D" id="2.40.440.10">
    <property type="entry name" value="L,D-transpeptidase catalytic domain-like"/>
    <property type="match status" value="1"/>
</dbReference>
<dbReference type="CDD" id="cd00118">
    <property type="entry name" value="LysM"/>
    <property type="match status" value="1"/>
</dbReference>
<protein>
    <recommendedName>
        <fullName evidence="9">L,D-TPase catalytic domain-containing protein</fullName>
    </recommendedName>
</protein>
<comment type="similarity">
    <text evidence="2">Belongs to the YkuD family.</text>
</comment>
<keyword evidence="6" id="KW-0133">Cell shape</keyword>
<evidence type="ECO:0000256" key="2">
    <source>
        <dbReference type="ARBA" id="ARBA00005992"/>
    </source>
</evidence>
<evidence type="ECO:0000256" key="4">
    <source>
        <dbReference type="ARBA" id="ARBA00022679"/>
    </source>
</evidence>
<dbReference type="GO" id="GO:0005576">
    <property type="term" value="C:extracellular region"/>
    <property type="evidence" value="ECO:0007669"/>
    <property type="project" value="TreeGrafter"/>
</dbReference>
<dbReference type="PROSITE" id="PS52029">
    <property type="entry name" value="LD_TPASE"/>
    <property type="match status" value="1"/>
</dbReference>
<evidence type="ECO:0000313" key="10">
    <source>
        <dbReference type="EMBL" id="QEA03755.1"/>
    </source>
</evidence>
<name>A0A5B8RAJ0_9ZZZZ</name>
<sequence length="331" mass="36600">MPHTPPDAERRRILQAMAGLLLAGPALARGAGEESGDRRQHLYEWTLPSGDSALVGRAHVTQVRDGETLHDVARRFDVGYWDIILANPDVDFWLPGTGQPVIIPRRFILPDTPREGIVINAPELRLYFYPPVGDDSRQRVITHPIGIGRQDWSTPLGSTSVSGKIDGPAWYPPASIRAEARAKGESLPRRVPPGPDNPLGAYALRLAMPGYLIHGTNRPAGVGMRVSHGCVRLYPEDIASMFPQVPRDTPVRIVHQPLKHTWARGRLWVEAHPLPMTDDFTASDLQFTADERRRFEERITATALARGQLPDRGRLADVLERPTGIPTPVTG</sequence>
<dbReference type="InterPro" id="IPR038063">
    <property type="entry name" value="Transpep_catalytic_dom"/>
</dbReference>
<dbReference type="GO" id="GO:0071555">
    <property type="term" value="P:cell wall organization"/>
    <property type="evidence" value="ECO:0007669"/>
    <property type="project" value="UniProtKB-KW"/>
</dbReference>
<evidence type="ECO:0000256" key="1">
    <source>
        <dbReference type="ARBA" id="ARBA00004752"/>
    </source>
</evidence>
<dbReference type="EMBL" id="MN079076">
    <property type="protein sequence ID" value="QEA03755.1"/>
    <property type="molecule type" value="Genomic_DNA"/>
</dbReference>
<comment type="pathway">
    <text evidence="1">Cell wall biogenesis; peptidoglycan biosynthesis.</text>
</comment>
<accession>A0A5B8RAJ0</accession>
<dbReference type="CDD" id="cd16913">
    <property type="entry name" value="YkuD_like"/>
    <property type="match status" value="1"/>
</dbReference>
<evidence type="ECO:0000256" key="8">
    <source>
        <dbReference type="ARBA" id="ARBA00023316"/>
    </source>
</evidence>
<organism evidence="10">
    <name type="scientific">uncultured organism</name>
    <dbReference type="NCBI Taxonomy" id="155900"/>
    <lineage>
        <taxon>unclassified sequences</taxon>
        <taxon>environmental samples</taxon>
    </lineage>
</organism>
<keyword evidence="4" id="KW-0808">Transferase</keyword>
<dbReference type="PANTHER" id="PTHR30582:SF24">
    <property type="entry name" value="L,D-TRANSPEPTIDASE ERFK_SRFK-RELATED"/>
    <property type="match status" value="1"/>
</dbReference>
<evidence type="ECO:0000256" key="5">
    <source>
        <dbReference type="ARBA" id="ARBA00022801"/>
    </source>
</evidence>